<dbReference type="Proteomes" id="UP000591071">
    <property type="component" value="Unassembled WGS sequence"/>
</dbReference>
<gene>
    <name evidence="2" type="ORF">HF872_05490</name>
</gene>
<feature type="domain" description="Solute-binding protein family 5" evidence="1">
    <location>
        <begin position="97"/>
        <end position="468"/>
    </location>
</feature>
<dbReference type="GO" id="GO:0015833">
    <property type="term" value="P:peptide transport"/>
    <property type="evidence" value="ECO:0007669"/>
    <property type="project" value="TreeGrafter"/>
</dbReference>
<dbReference type="InterPro" id="IPR039424">
    <property type="entry name" value="SBP_5"/>
</dbReference>
<dbReference type="PIRSF" id="PIRSF002741">
    <property type="entry name" value="MppA"/>
    <property type="match status" value="1"/>
</dbReference>
<proteinExistence type="predicted"/>
<sequence length="554" mass="61159">MTIYFKKRGVIMGLLSWIRKRKGLALAVCLALSVTMLAGCGGGSKGGGSSAGKKEALTIGMFNAPDSFNPLFNPGIAGQFTIRFMYDTLLGMPEINKFTPQLANSIDTTDNQNFTIKLNEKAKWTDGKPVTADDVVFTFNLIANPKVETTKGSYINMLEGTDSVGKRPDGTPIPDLVAVDEHTVTFRTKKPVDPNYLKSMLGFEVYIVPKHVFEKIDPANISNSDAVTKPTVTSGTYKFVSYKTNDHVELAANEDYYKGSPKLKKVFIRIMNGTNLVTELKSGNVQLAASGGIGSVPVKDLDVLKKDSKLIVKAVPSLNTQYLEVNNRNPAFNVKFRRAVTMAIDRQKICDELYKGTAQIVPTVYTKVSPVYDESVKPLPYDPEAAKKELAESGFDTSKEITLQVPIGNVLREQSADLIQQNLQAIGLNVKQQKLDFPTVLGNAKKGDYEMMLLGYGLTPDPDYSNYFVPGGSNNFCHADDPKLTEMMNNAASLPDAEARKAAYKEIQAYMRDNQFVTSLYETDQINVQSKNLVGGIKDFWEGSLDDLYQWHFE</sequence>
<protein>
    <submittedName>
        <fullName evidence="2">Peptide ABC transporter substrate-binding protein</fullName>
    </submittedName>
</protein>
<reference evidence="2 3" key="1">
    <citation type="submission" date="2020-04" db="EMBL/GenBank/DDBJ databases">
        <authorList>
            <person name="Hitch T.C.A."/>
            <person name="Wylensek D."/>
            <person name="Clavel T."/>
        </authorList>
    </citation>
    <scope>NUCLEOTIDE SEQUENCE [LARGE SCALE GENOMIC DNA]</scope>
    <source>
        <strain evidence="2 3">Oil-RF-744-FAT-WT-6-1</strain>
    </source>
</reference>
<dbReference type="Pfam" id="PF00496">
    <property type="entry name" value="SBP_bac_5"/>
    <property type="match status" value="1"/>
</dbReference>
<dbReference type="AlphaFoldDB" id="A0A848BS36"/>
<accession>A0A848BS36</accession>
<evidence type="ECO:0000259" key="1">
    <source>
        <dbReference type="Pfam" id="PF00496"/>
    </source>
</evidence>
<dbReference type="Gene3D" id="3.10.105.10">
    <property type="entry name" value="Dipeptide-binding Protein, Domain 3"/>
    <property type="match status" value="1"/>
</dbReference>
<dbReference type="PANTHER" id="PTHR30290">
    <property type="entry name" value="PERIPLASMIC BINDING COMPONENT OF ABC TRANSPORTER"/>
    <property type="match status" value="1"/>
</dbReference>
<dbReference type="SUPFAM" id="SSF53850">
    <property type="entry name" value="Periplasmic binding protein-like II"/>
    <property type="match status" value="1"/>
</dbReference>
<evidence type="ECO:0000313" key="2">
    <source>
        <dbReference type="EMBL" id="NME28075.1"/>
    </source>
</evidence>
<dbReference type="Gene3D" id="3.90.76.10">
    <property type="entry name" value="Dipeptide-binding Protein, Domain 1"/>
    <property type="match status" value="1"/>
</dbReference>
<organism evidence="2 3">
    <name type="scientific">Megasphaera hexanoica</name>
    <dbReference type="NCBI Taxonomy" id="1675036"/>
    <lineage>
        <taxon>Bacteria</taxon>
        <taxon>Bacillati</taxon>
        <taxon>Bacillota</taxon>
        <taxon>Negativicutes</taxon>
        <taxon>Veillonellales</taxon>
        <taxon>Veillonellaceae</taxon>
        <taxon>Megasphaera</taxon>
    </lineage>
</organism>
<evidence type="ECO:0000313" key="3">
    <source>
        <dbReference type="Proteomes" id="UP000591071"/>
    </source>
</evidence>
<dbReference type="GO" id="GO:0042597">
    <property type="term" value="C:periplasmic space"/>
    <property type="evidence" value="ECO:0007669"/>
    <property type="project" value="UniProtKB-ARBA"/>
</dbReference>
<comment type="caution">
    <text evidence="2">The sequence shown here is derived from an EMBL/GenBank/DDBJ whole genome shotgun (WGS) entry which is preliminary data.</text>
</comment>
<dbReference type="InterPro" id="IPR000914">
    <property type="entry name" value="SBP_5_dom"/>
</dbReference>
<dbReference type="GO" id="GO:1904680">
    <property type="term" value="F:peptide transmembrane transporter activity"/>
    <property type="evidence" value="ECO:0007669"/>
    <property type="project" value="TreeGrafter"/>
</dbReference>
<dbReference type="CDD" id="cd08513">
    <property type="entry name" value="PBP2_thermophilic_Hb8_like"/>
    <property type="match status" value="1"/>
</dbReference>
<name>A0A848BS36_9FIRM</name>
<dbReference type="Gene3D" id="3.40.190.10">
    <property type="entry name" value="Periplasmic binding protein-like II"/>
    <property type="match status" value="1"/>
</dbReference>
<dbReference type="EMBL" id="JABAFG010000007">
    <property type="protein sequence ID" value="NME28075.1"/>
    <property type="molecule type" value="Genomic_DNA"/>
</dbReference>
<dbReference type="GO" id="GO:0043190">
    <property type="term" value="C:ATP-binding cassette (ABC) transporter complex"/>
    <property type="evidence" value="ECO:0007669"/>
    <property type="project" value="InterPro"/>
</dbReference>
<dbReference type="InterPro" id="IPR030678">
    <property type="entry name" value="Peptide/Ni-bd"/>
</dbReference>